<feature type="domain" description="Radical SAM core" evidence="7">
    <location>
        <begin position="14"/>
        <end position="275"/>
    </location>
</feature>
<evidence type="ECO:0000256" key="4">
    <source>
        <dbReference type="ARBA" id="ARBA00022723"/>
    </source>
</evidence>
<dbReference type="SMART" id="SM00729">
    <property type="entry name" value="Elp3"/>
    <property type="match status" value="1"/>
</dbReference>
<dbReference type="Proteomes" id="UP000094609">
    <property type="component" value="Chromosome"/>
</dbReference>
<evidence type="ECO:0000313" key="9">
    <source>
        <dbReference type="Proteomes" id="UP000094609"/>
    </source>
</evidence>
<sequence>MREILTAGRYFKRKFGEKVYKIPISISGFTCPNIDGTVARGGCVFCENESFSPNLEHNQPKRFFLSPTSENPYLEFQLVQLEAQYKKTKKVLAKKFGAQKFIIYFQSFTNTYAPLATLQALYTKALSFEGVVGLSIGTRTDSINEEVLTYLAELSKSHEIWVEYGVQSSSDETLKRINRGHDSGNIEKYIALTHQYGLKMCAHVIFGLPGETPEMALESVKFALRLGVHSFKFHPLYVVKRTALANDFKKGEFLPISEECYIQTLIEAIKLLPEEVMLQRVSAGIEDETLLSPDWCYTKHQQMFNIRQALKKEGFMY</sequence>
<dbReference type="InterPro" id="IPR005911">
    <property type="entry name" value="YhcC-like"/>
</dbReference>
<dbReference type="InterPro" id="IPR006638">
    <property type="entry name" value="Elp3/MiaA/NifB-like_rSAM"/>
</dbReference>
<evidence type="ECO:0000259" key="7">
    <source>
        <dbReference type="PROSITE" id="PS51918"/>
    </source>
</evidence>
<dbReference type="PANTHER" id="PTHR11135">
    <property type="entry name" value="HISTONE ACETYLTRANSFERASE-RELATED"/>
    <property type="match status" value="1"/>
</dbReference>
<dbReference type="SUPFAM" id="SSF102114">
    <property type="entry name" value="Radical SAM enzymes"/>
    <property type="match status" value="1"/>
</dbReference>
<accession>A0A1D7TGA4</accession>
<dbReference type="GO" id="GO:0046872">
    <property type="term" value="F:metal ion binding"/>
    <property type="evidence" value="ECO:0007669"/>
    <property type="project" value="UniProtKB-KW"/>
</dbReference>
<dbReference type="NCBIfam" id="TIGR01212">
    <property type="entry name" value="TIGR01212 family radical SAM protein"/>
    <property type="match status" value="1"/>
</dbReference>
<keyword evidence="5" id="KW-0408">Iron</keyword>
<evidence type="ECO:0000313" key="8">
    <source>
        <dbReference type="EMBL" id="AOO64017.1"/>
    </source>
</evidence>
<evidence type="ECO:0000256" key="3">
    <source>
        <dbReference type="ARBA" id="ARBA00022691"/>
    </source>
</evidence>
<evidence type="ECO:0000256" key="5">
    <source>
        <dbReference type="ARBA" id="ARBA00023004"/>
    </source>
</evidence>
<dbReference type="KEGG" id="shal:SHALO_0220"/>
<dbReference type="PATRIC" id="fig|1193502.14.peg.224"/>
<dbReference type="InterPro" id="IPR007197">
    <property type="entry name" value="rSAM"/>
</dbReference>
<reference evidence="9" key="1">
    <citation type="submission" date="2016-08" db="EMBL/GenBank/DDBJ databases">
        <title>Complete genome sequence of the organohalide-respiring Epsilonproteobacterium Sulfurospirillum halorespirans.</title>
        <authorList>
            <person name="Goris T."/>
            <person name="Zimmermann J."/>
            <person name="Schenz B."/>
            <person name="Lemos M."/>
            <person name="Hackermueller J."/>
            <person name="Diekert G."/>
        </authorList>
    </citation>
    <scope>NUCLEOTIDE SEQUENCE [LARGE SCALE GENOMIC DNA]</scope>
    <source>
        <strain>DSM 13726</strain>
        <strain evidence="9">PCE-M2</strain>
    </source>
</reference>
<dbReference type="SFLD" id="SFLDG01086">
    <property type="entry name" value="elongater_protein-like"/>
    <property type="match status" value="1"/>
</dbReference>
<dbReference type="EMBL" id="CP017111">
    <property type="protein sequence ID" value="AOO64017.1"/>
    <property type="molecule type" value="Genomic_DNA"/>
</dbReference>
<dbReference type="PROSITE" id="PS51918">
    <property type="entry name" value="RADICAL_SAM"/>
    <property type="match status" value="1"/>
</dbReference>
<keyword evidence="3" id="KW-0949">S-adenosyl-L-methionine</keyword>
<dbReference type="SFLD" id="SFLDS00029">
    <property type="entry name" value="Radical_SAM"/>
    <property type="match status" value="1"/>
</dbReference>
<keyword evidence="9" id="KW-1185">Reference proteome</keyword>
<organism evidence="8 9">
    <name type="scientific">Sulfurospirillum halorespirans DSM 13726</name>
    <dbReference type="NCBI Taxonomy" id="1193502"/>
    <lineage>
        <taxon>Bacteria</taxon>
        <taxon>Pseudomonadati</taxon>
        <taxon>Campylobacterota</taxon>
        <taxon>Epsilonproteobacteria</taxon>
        <taxon>Campylobacterales</taxon>
        <taxon>Sulfurospirillaceae</taxon>
        <taxon>Sulfurospirillum</taxon>
    </lineage>
</organism>
<evidence type="ECO:0000256" key="2">
    <source>
        <dbReference type="ARBA" id="ARBA00022485"/>
    </source>
</evidence>
<keyword evidence="2" id="KW-0004">4Fe-4S</keyword>
<dbReference type="Pfam" id="PF16199">
    <property type="entry name" value="Radical_SAM_C"/>
    <property type="match status" value="1"/>
</dbReference>
<dbReference type="RefSeq" id="WP_069477001.1">
    <property type="nucleotide sequence ID" value="NZ_CP017111.1"/>
</dbReference>
<keyword evidence="4" id="KW-0479">Metal-binding</keyword>
<dbReference type="GO" id="GO:0003824">
    <property type="term" value="F:catalytic activity"/>
    <property type="evidence" value="ECO:0007669"/>
    <property type="project" value="InterPro"/>
</dbReference>
<protein>
    <submittedName>
        <fullName evidence="8">Putative Fe-S oxidoreductase</fullName>
    </submittedName>
</protein>
<dbReference type="InterPro" id="IPR032432">
    <property type="entry name" value="Radical_SAM_C"/>
</dbReference>
<comment type="cofactor">
    <cofactor evidence="1">
        <name>[4Fe-4S] cluster</name>
        <dbReference type="ChEBI" id="CHEBI:49883"/>
    </cofactor>
</comment>
<keyword evidence="6" id="KW-0411">Iron-sulfur</keyword>
<dbReference type="InterPro" id="IPR039661">
    <property type="entry name" value="ELP3"/>
</dbReference>
<dbReference type="AlphaFoldDB" id="A0A1D7TGA4"/>
<gene>
    <name evidence="8" type="ORF">SHALO_0220</name>
</gene>
<evidence type="ECO:0000256" key="6">
    <source>
        <dbReference type="ARBA" id="ARBA00023014"/>
    </source>
</evidence>
<name>A0A1D7TGA4_9BACT</name>
<dbReference type="InterPro" id="IPR023404">
    <property type="entry name" value="rSAM_horseshoe"/>
</dbReference>
<dbReference type="InterPro" id="IPR058240">
    <property type="entry name" value="rSAM_sf"/>
</dbReference>
<dbReference type="SFLD" id="SFLDG01091">
    <property type="entry name" value="uncharacterized_CHP01210-like"/>
    <property type="match status" value="1"/>
</dbReference>
<proteinExistence type="predicted"/>
<dbReference type="PANTHER" id="PTHR11135:SF1">
    <property type="entry name" value="PROTEIN YHCC"/>
    <property type="match status" value="1"/>
</dbReference>
<dbReference type="STRING" id="1193502.SHALO_0220"/>
<dbReference type="GO" id="GO:0051539">
    <property type="term" value="F:4 iron, 4 sulfur cluster binding"/>
    <property type="evidence" value="ECO:0007669"/>
    <property type="project" value="UniProtKB-KW"/>
</dbReference>
<dbReference type="Pfam" id="PF04055">
    <property type="entry name" value="Radical_SAM"/>
    <property type="match status" value="1"/>
</dbReference>
<dbReference type="Gene3D" id="3.80.30.20">
    <property type="entry name" value="tm_1862 like domain"/>
    <property type="match status" value="1"/>
</dbReference>
<evidence type="ECO:0000256" key="1">
    <source>
        <dbReference type="ARBA" id="ARBA00001966"/>
    </source>
</evidence>